<reference evidence="4 5" key="1">
    <citation type="submission" date="2018-06" db="EMBL/GenBank/DDBJ databases">
        <title>Genomic Encyclopedia of Type Strains, Phase IV (KMG-IV): sequencing the most valuable type-strain genomes for metagenomic binning, comparative biology and taxonomic classification.</title>
        <authorList>
            <person name="Goeker M."/>
        </authorList>
    </citation>
    <scope>NUCLEOTIDE SEQUENCE [LARGE SCALE GENOMIC DNA]</scope>
    <source>
        <strain evidence="4 5">DSM 25532</strain>
    </source>
</reference>
<evidence type="ECO:0000256" key="1">
    <source>
        <dbReference type="ARBA" id="ARBA00022737"/>
    </source>
</evidence>
<keyword evidence="5" id="KW-1185">Reference proteome</keyword>
<protein>
    <submittedName>
        <fullName evidence="4">Tetratricopeptide repeat protein</fullName>
    </submittedName>
</protein>
<gene>
    <name evidence="4" type="ORF">DES53_102205</name>
</gene>
<sequence>MAAPVIYLSAAQADLRTHRMAARAILEAEGLQVVDYEIRDATGWSPVRHAMRTRLRGCHAMVHIAGASFGAEPNAVPEGAVRRSYAQMEYHLASDLHIPCYSIVLAQDFPFDLHKPEDEEACSLQAQHREMLTEGMSSMDTVHDPGDLQWSLEALASRIRMSHATAASKKARSASTWLVFAPLFLISVVGAAYFFVAQRPDFNKAVQTTVPPAVSHSPPVLDAASMEHARKMIADVAAAAVIAGLPSEQQDPITKLEVALDEVAQRQGLTTIEAKLELQRFANAVDASTDSSARDKALAALTVGKFTAASALFSQPEADSEPVQIEDAPPKNAEVLPSALLLKAHLQYLASEHTAALASYKTALGKIDRTLSPDAWLHSSLIVAVVMTNLAQWEEASQRLTDILIHIDTHPQTEPQIHARALQAMASLEVARGQTGTAEDHLLKACKLLETDSAKNQHALAMATVAIGEALCFEGKRDGAEDAFRRAVVMQEQLHGPDSPEVARVLGCLATMLADSGRQAQGLRLCQRAQTINEQRFTPTHPRVARDLMRLAAISSQSPNDHRDVELCRRALDICTQAFGERHPATATAMISLAIALSDHPNSAEPESFAHEAVSIDVSALGEEHPLALRDMKILARALKASGNKDESLNLHRRIVSASERKYGPDNPETARALSDLALALTEYSRFTDAEPLYRRALSILEKRFGPDDFRVFIGVRSLAGILRDSGNKEEALEQYRRALEIAKRNLPPDDPGLFVELSNVGGALRSLGRYTDAETVFREALAIQEKSMSTRDPSVAETLSNLAGVLFLSGRHSEAEPVYRRVLEVLAAVSRETKQPHPNLDLARKNYHADLKRMGLSDDEITKRIAKVEAGETVQDLTAVSVK</sequence>
<dbReference type="Pfam" id="PF13424">
    <property type="entry name" value="TPR_12"/>
    <property type="match status" value="2"/>
</dbReference>
<dbReference type="Proteomes" id="UP000253426">
    <property type="component" value="Unassembled WGS sequence"/>
</dbReference>
<dbReference type="Pfam" id="PF13374">
    <property type="entry name" value="TPR_10"/>
    <property type="match status" value="3"/>
</dbReference>
<keyword evidence="3" id="KW-0472">Membrane</keyword>
<evidence type="ECO:0000256" key="3">
    <source>
        <dbReference type="SAM" id="Phobius"/>
    </source>
</evidence>
<evidence type="ECO:0000313" key="4">
    <source>
        <dbReference type="EMBL" id="RBP45823.1"/>
    </source>
</evidence>
<keyword evidence="3" id="KW-1133">Transmembrane helix</keyword>
<dbReference type="PANTHER" id="PTHR45641:SF19">
    <property type="entry name" value="NEPHROCYSTIN-3"/>
    <property type="match status" value="1"/>
</dbReference>
<name>A0A366HSE9_9BACT</name>
<dbReference type="EMBL" id="QNRR01000002">
    <property type="protein sequence ID" value="RBP45823.1"/>
    <property type="molecule type" value="Genomic_DNA"/>
</dbReference>
<keyword evidence="3" id="KW-0812">Transmembrane</keyword>
<keyword evidence="1" id="KW-0677">Repeat</keyword>
<organism evidence="4 5">
    <name type="scientific">Roseimicrobium gellanilyticum</name>
    <dbReference type="NCBI Taxonomy" id="748857"/>
    <lineage>
        <taxon>Bacteria</taxon>
        <taxon>Pseudomonadati</taxon>
        <taxon>Verrucomicrobiota</taxon>
        <taxon>Verrucomicrobiia</taxon>
        <taxon>Verrucomicrobiales</taxon>
        <taxon>Verrucomicrobiaceae</taxon>
        <taxon>Roseimicrobium</taxon>
    </lineage>
</organism>
<dbReference type="SMART" id="SM00028">
    <property type="entry name" value="TPR"/>
    <property type="match status" value="8"/>
</dbReference>
<dbReference type="RefSeq" id="WP_147263245.1">
    <property type="nucleotide sequence ID" value="NZ_QNRR01000002.1"/>
</dbReference>
<keyword evidence="2" id="KW-0802">TPR repeat</keyword>
<proteinExistence type="predicted"/>
<dbReference type="Gene3D" id="1.25.40.10">
    <property type="entry name" value="Tetratricopeptide repeat domain"/>
    <property type="match status" value="3"/>
</dbReference>
<evidence type="ECO:0000256" key="2">
    <source>
        <dbReference type="ARBA" id="ARBA00022803"/>
    </source>
</evidence>
<dbReference type="SUPFAM" id="SSF48452">
    <property type="entry name" value="TPR-like"/>
    <property type="match status" value="4"/>
</dbReference>
<dbReference type="OrthoDB" id="200407at2"/>
<dbReference type="InterPro" id="IPR019734">
    <property type="entry name" value="TPR_rpt"/>
</dbReference>
<accession>A0A366HSE9</accession>
<evidence type="ECO:0000313" key="5">
    <source>
        <dbReference type="Proteomes" id="UP000253426"/>
    </source>
</evidence>
<dbReference type="InterPro" id="IPR011990">
    <property type="entry name" value="TPR-like_helical_dom_sf"/>
</dbReference>
<comment type="caution">
    <text evidence="4">The sequence shown here is derived from an EMBL/GenBank/DDBJ whole genome shotgun (WGS) entry which is preliminary data.</text>
</comment>
<feature type="transmembrane region" description="Helical" evidence="3">
    <location>
        <begin position="177"/>
        <end position="196"/>
    </location>
</feature>
<dbReference type="AlphaFoldDB" id="A0A366HSE9"/>
<dbReference type="PANTHER" id="PTHR45641">
    <property type="entry name" value="TETRATRICOPEPTIDE REPEAT PROTEIN (AFU_ORTHOLOGUE AFUA_6G03870)"/>
    <property type="match status" value="1"/>
</dbReference>